<dbReference type="Gene3D" id="3.30.559.10">
    <property type="entry name" value="Chloramphenicol acetyltransferase-like domain"/>
    <property type="match status" value="1"/>
</dbReference>
<evidence type="ECO:0000313" key="3">
    <source>
        <dbReference type="EMBL" id="MFC4128176.1"/>
    </source>
</evidence>
<dbReference type="Gene3D" id="3.30.559.30">
    <property type="entry name" value="Nonribosomal peptide synthetase, condensation domain"/>
    <property type="match status" value="1"/>
</dbReference>
<evidence type="ECO:0000313" key="4">
    <source>
        <dbReference type="Proteomes" id="UP001595767"/>
    </source>
</evidence>
<accession>A0ABV8LBB0</accession>
<evidence type="ECO:0000256" key="1">
    <source>
        <dbReference type="SAM" id="MobiDB-lite"/>
    </source>
</evidence>
<gene>
    <name evidence="3" type="ORF">ACFOW8_24945</name>
</gene>
<dbReference type="EMBL" id="JBHSBA010000015">
    <property type="protein sequence ID" value="MFC4128176.1"/>
    <property type="molecule type" value="Genomic_DNA"/>
</dbReference>
<organism evidence="3 4">
    <name type="scientific">Nocardia rhizosphaerae</name>
    <dbReference type="NCBI Taxonomy" id="1691571"/>
    <lineage>
        <taxon>Bacteria</taxon>
        <taxon>Bacillati</taxon>
        <taxon>Actinomycetota</taxon>
        <taxon>Actinomycetes</taxon>
        <taxon>Mycobacteriales</taxon>
        <taxon>Nocardiaceae</taxon>
        <taxon>Nocardia</taxon>
    </lineage>
</organism>
<dbReference type="PANTHER" id="PTHR45527">
    <property type="entry name" value="NONRIBOSOMAL PEPTIDE SYNTHETASE"/>
    <property type="match status" value="1"/>
</dbReference>
<dbReference type="Pfam" id="PF00668">
    <property type="entry name" value="Condensation"/>
    <property type="match status" value="1"/>
</dbReference>
<feature type="compositionally biased region" description="Gly residues" evidence="1">
    <location>
        <begin position="8"/>
        <end position="17"/>
    </location>
</feature>
<name>A0ABV8LBB0_9NOCA</name>
<keyword evidence="4" id="KW-1185">Reference proteome</keyword>
<feature type="domain" description="Condensation" evidence="2">
    <location>
        <begin position="51"/>
        <end position="478"/>
    </location>
</feature>
<dbReference type="PANTHER" id="PTHR45527:SF1">
    <property type="entry name" value="FATTY ACID SYNTHASE"/>
    <property type="match status" value="1"/>
</dbReference>
<sequence>MFDPGSGIRSGGYGAGRGVLTAQRRSGGPTGSFRSAVPPLVSPAPQPRPAHVPLAPAQERMWHAARLGRSADWNVARAVRLRGAAVDAGVLRAALAQVVARHEPLRTRYPLTEAGPAQRVADPDTIDLDVAESACSTAELGGLVAELAARPFDLARDLPVRARVFVLGPDEVVLALVVHHISVDGRSLGPLLRDLVTAYLACRAGTTPQWPPLPISYTDYTLWKHAQLGEFSDEWSRATHQLRYWANALAGRPALLDLPAREPQSPPVDPAAGALIPVTFDRGAHAGLLRLAMDARASLFMVLQAAFAVTVGAFARCADVTVATAVSGRGHRLLDDLVGNFADDVLMRVRLDRAADVDELLDQVRRVALAAYAHPDTPNPRLKRCLLQDPALPLFQATLILQRAEAPQPESAVAPGLSITDLPTGVVRAKHDLEFGLTEHYDRHGAPAGVDGSFRYPIARFDEDTAHRFVERFTAVVGLLADGYRGPLAPLLATAGRRRALPPARRAVRVPA</sequence>
<dbReference type="SUPFAM" id="SSF52777">
    <property type="entry name" value="CoA-dependent acyltransferases"/>
    <property type="match status" value="2"/>
</dbReference>
<comment type="caution">
    <text evidence="3">The sequence shown here is derived from an EMBL/GenBank/DDBJ whole genome shotgun (WGS) entry which is preliminary data.</text>
</comment>
<proteinExistence type="predicted"/>
<protein>
    <submittedName>
        <fullName evidence="3">Condensation domain-containing protein</fullName>
    </submittedName>
</protein>
<dbReference type="RefSeq" id="WP_378553906.1">
    <property type="nucleotide sequence ID" value="NZ_JBHSBA010000015.1"/>
</dbReference>
<dbReference type="InterPro" id="IPR023213">
    <property type="entry name" value="CAT-like_dom_sf"/>
</dbReference>
<feature type="region of interest" description="Disordered" evidence="1">
    <location>
        <begin position="1"/>
        <end position="48"/>
    </location>
</feature>
<reference evidence="4" key="1">
    <citation type="journal article" date="2019" name="Int. J. Syst. Evol. Microbiol.">
        <title>The Global Catalogue of Microorganisms (GCM) 10K type strain sequencing project: providing services to taxonomists for standard genome sequencing and annotation.</title>
        <authorList>
            <consortium name="The Broad Institute Genomics Platform"/>
            <consortium name="The Broad Institute Genome Sequencing Center for Infectious Disease"/>
            <person name="Wu L."/>
            <person name="Ma J."/>
        </authorList>
    </citation>
    <scope>NUCLEOTIDE SEQUENCE [LARGE SCALE GENOMIC DNA]</scope>
    <source>
        <strain evidence="4">CGMCC 4.7204</strain>
    </source>
</reference>
<evidence type="ECO:0000259" key="2">
    <source>
        <dbReference type="Pfam" id="PF00668"/>
    </source>
</evidence>
<dbReference type="InterPro" id="IPR001242">
    <property type="entry name" value="Condensation_dom"/>
</dbReference>
<dbReference type="Proteomes" id="UP001595767">
    <property type="component" value="Unassembled WGS sequence"/>
</dbReference>